<evidence type="ECO:0000313" key="4">
    <source>
        <dbReference type="EMBL" id="KAF8474428.1"/>
    </source>
</evidence>
<comment type="caution">
    <text evidence="3">The sequence shown here is derived from an EMBL/GenBank/DDBJ whole genome shotgun (WGS) entry which is preliminary data.</text>
</comment>
<evidence type="ECO:0000259" key="2">
    <source>
        <dbReference type="Pfam" id="PF20153"/>
    </source>
</evidence>
<keyword evidence="1" id="KW-1133">Transmembrane helix</keyword>
<evidence type="ECO:0000313" key="3">
    <source>
        <dbReference type="EMBL" id="KAF8461457.1"/>
    </source>
</evidence>
<protein>
    <recommendedName>
        <fullName evidence="2">DUF6535 domain-containing protein</fullName>
    </recommendedName>
</protein>
<name>A0A9P5JUS0_9AGAM</name>
<dbReference type="Proteomes" id="UP000759537">
    <property type="component" value="Unassembled WGS sequence"/>
</dbReference>
<proteinExistence type="predicted"/>
<feature type="transmembrane region" description="Helical" evidence="1">
    <location>
        <begin position="117"/>
        <end position="143"/>
    </location>
</feature>
<gene>
    <name evidence="4" type="ORF">DFH94DRAFT_635831</name>
    <name evidence="5" type="ORF">DFH94DRAFT_636071</name>
    <name evidence="3" type="ORF">DFH94DRAFT_640935</name>
</gene>
<dbReference type="EMBL" id="WHVB01000017">
    <property type="protein sequence ID" value="KAF8474428.1"/>
    <property type="molecule type" value="Genomic_DNA"/>
</dbReference>
<dbReference type="OrthoDB" id="3235960at2759"/>
<dbReference type="EMBL" id="WHVB01000129">
    <property type="protein sequence ID" value="KAF8461457.1"/>
    <property type="molecule type" value="Genomic_DNA"/>
</dbReference>
<feature type="transmembrane region" description="Helical" evidence="1">
    <location>
        <begin position="12"/>
        <end position="31"/>
    </location>
</feature>
<evidence type="ECO:0000313" key="5">
    <source>
        <dbReference type="EMBL" id="KAF8474538.1"/>
    </source>
</evidence>
<evidence type="ECO:0000313" key="6">
    <source>
        <dbReference type="Proteomes" id="UP000759537"/>
    </source>
</evidence>
<dbReference type="EMBL" id="WHVB01000017">
    <property type="protein sequence ID" value="KAF8474538.1"/>
    <property type="molecule type" value="Genomic_DNA"/>
</dbReference>
<dbReference type="InterPro" id="IPR045338">
    <property type="entry name" value="DUF6535"/>
</dbReference>
<evidence type="ECO:0000256" key="1">
    <source>
        <dbReference type="SAM" id="Phobius"/>
    </source>
</evidence>
<feature type="transmembrane region" description="Helical" evidence="1">
    <location>
        <begin position="51"/>
        <end position="79"/>
    </location>
</feature>
<keyword evidence="1" id="KW-0472">Membrane</keyword>
<dbReference type="Pfam" id="PF20153">
    <property type="entry name" value="DUF6535"/>
    <property type="match status" value="1"/>
</dbReference>
<organism evidence="3 6">
    <name type="scientific">Russula ochroleuca</name>
    <dbReference type="NCBI Taxonomy" id="152965"/>
    <lineage>
        <taxon>Eukaryota</taxon>
        <taxon>Fungi</taxon>
        <taxon>Dikarya</taxon>
        <taxon>Basidiomycota</taxon>
        <taxon>Agaricomycotina</taxon>
        <taxon>Agaricomycetes</taxon>
        <taxon>Russulales</taxon>
        <taxon>Russulaceae</taxon>
        <taxon>Russula</taxon>
    </lineage>
</organism>
<keyword evidence="6" id="KW-1185">Reference proteome</keyword>
<feature type="domain" description="DUF6535" evidence="2">
    <location>
        <begin position="1"/>
        <end position="141"/>
    </location>
</feature>
<reference evidence="3" key="1">
    <citation type="submission" date="2019-10" db="EMBL/GenBank/DDBJ databases">
        <authorList>
            <consortium name="DOE Joint Genome Institute"/>
            <person name="Kuo A."/>
            <person name="Miyauchi S."/>
            <person name="Kiss E."/>
            <person name="Drula E."/>
            <person name="Kohler A."/>
            <person name="Sanchez-Garcia M."/>
            <person name="Andreopoulos B."/>
            <person name="Barry K.W."/>
            <person name="Bonito G."/>
            <person name="Buee M."/>
            <person name="Carver A."/>
            <person name="Chen C."/>
            <person name="Cichocki N."/>
            <person name="Clum A."/>
            <person name="Culley D."/>
            <person name="Crous P.W."/>
            <person name="Fauchery L."/>
            <person name="Girlanda M."/>
            <person name="Hayes R."/>
            <person name="Keri Z."/>
            <person name="LaButti K."/>
            <person name="Lipzen A."/>
            <person name="Lombard V."/>
            <person name="Magnuson J."/>
            <person name="Maillard F."/>
            <person name="Morin E."/>
            <person name="Murat C."/>
            <person name="Nolan M."/>
            <person name="Ohm R."/>
            <person name="Pangilinan J."/>
            <person name="Pereira M."/>
            <person name="Perotto S."/>
            <person name="Peter M."/>
            <person name="Riley R."/>
            <person name="Sitrit Y."/>
            <person name="Stielow B."/>
            <person name="Szollosi G."/>
            <person name="Zifcakova L."/>
            <person name="Stursova M."/>
            <person name="Spatafora J.W."/>
            <person name="Tedersoo L."/>
            <person name="Vaario L.-M."/>
            <person name="Yamada A."/>
            <person name="Yan M."/>
            <person name="Wang P."/>
            <person name="Xu J."/>
            <person name="Bruns T."/>
            <person name="Baldrian P."/>
            <person name="Vilgalys R."/>
            <person name="Henrissat B."/>
            <person name="Grigoriev I.V."/>
            <person name="Hibbett D."/>
            <person name="Nagy L.G."/>
            <person name="Martin F.M."/>
        </authorList>
    </citation>
    <scope>NUCLEOTIDE SEQUENCE</scope>
    <source>
        <strain evidence="3">Prilba</strain>
    </source>
</reference>
<sequence length="195" mass="21927">MTDGWNEDAKGVLIFIGIFSAIVSSFIIESYKMLSPNSQDQGSLQPSPPPAAAVITFNIMWLISLVLNIIAALFATLALQWTRRYALLPQVWRSPRDHMNNRSSLFLGTLTFDMDHAIVTTIMLVHLSVFLFLAGLVIFFFMINKIVATVVSIIVGLFGAVYFTLTILACIDRSFPYHTPLSDVWWSQRERLGHT</sequence>
<accession>A0A9P5JUS0</accession>
<reference evidence="3" key="2">
    <citation type="journal article" date="2020" name="Nat. Commun.">
        <title>Large-scale genome sequencing of mycorrhizal fungi provides insights into the early evolution of symbiotic traits.</title>
        <authorList>
            <person name="Miyauchi S."/>
            <person name="Kiss E."/>
            <person name="Kuo A."/>
            <person name="Drula E."/>
            <person name="Kohler A."/>
            <person name="Sanchez-Garcia M."/>
            <person name="Morin E."/>
            <person name="Andreopoulos B."/>
            <person name="Barry K.W."/>
            <person name="Bonito G."/>
            <person name="Buee M."/>
            <person name="Carver A."/>
            <person name="Chen C."/>
            <person name="Cichocki N."/>
            <person name="Clum A."/>
            <person name="Culley D."/>
            <person name="Crous P.W."/>
            <person name="Fauchery L."/>
            <person name="Girlanda M."/>
            <person name="Hayes R.D."/>
            <person name="Keri Z."/>
            <person name="LaButti K."/>
            <person name="Lipzen A."/>
            <person name="Lombard V."/>
            <person name="Magnuson J."/>
            <person name="Maillard F."/>
            <person name="Murat C."/>
            <person name="Nolan M."/>
            <person name="Ohm R.A."/>
            <person name="Pangilinan J."/>
            <person name="Pereira M.F."/>
            <person name="Perotto S."/>
            <person name="Peter M."/>
            <person name="Pfister S."/>
            <person name="Riley R."/>
            <person name="Sitrit Y."/>
            <person name="Stielow J.B."/>
            <person name="Szollosi G."/>
            <person name="Zifcakova L."/>
            <person name="Stursova M."/>
            <person name="Spatafora J.W."/>
            <person name="Tedersoo L."/>
            <person name="Vaario L.M."/>
            <person name="Yamada A."/>
            <person name="Yan M."/>
            <person name="Wang P."/>
            <person name="Xu J."/>
            <person name="Bruns T."/>
            <person name="Baldrian P."/>
            <person name="Vilgalys R."/>
            <person name="Dunand C."/>
            <person name="Henrissat B."/>
            <person name="Grigoriev I.V."/>
            <person name="Hibbett D."/>
            <person name="Nagy L.G."/>
            <person name="Martin F.M."/>
        </authorList>
    </citation>
    <scope>NUCLEOTIDE SEQUENCE</scope>
    <source>
        <strain evidence="3">Prilba</strain>
    </source>
</reference>
<dbReference type="AlphaFoldDB" id="A0A9P5JUS0"/>
<keyword evidence="1" id="KW-0812">Transmembrane</keyword>
<feature type="transmembrane region" description="Helical" evidence="1">
    <location>
        <begin position="149"/>
        <end position="171"/>
    </location>
</feature>